<gene>
    <name evidence="10" type="ORF">NP493_93g04010</name>
</gene>
<evidence type="ECO:0000256" key="1">
    <source>
        <dbReference type="ARBA" id="ARBA00010829"/>
    </source>
</evidence>
<dbReference type="Gene3D" id="2.60.120.10">
    <property type="entry name" value="Jelly Rolls"/>
    <property type="match status" value="1"/>
</dbReference>
<feature type="compositionally biased region" description="Basic and acidic residues" evidence="4">
    <location>
        <begin position="622"/>
        <end position="635"/>
    </location>
</feature>
<dbReference type="InterPro" id="IPR000595">
    <property type="entry name" value="cNMP-bd_dom"/>
</dbReference>
<feature type="region of interest" description="Disordered" evidence="4">
    <location>
        <begin position="1239"/>
        <end position="1303"/>
    </location>
</feature>
<dbReference type="InterPro" id="IPR000159">
    <property type="entry name" value="RA_dom"/>
</dbReference>
<sequence length="1471" mass="164628">MFISSNCALLCCSFGKRTAGCARRVNDCLTLEASEMIVIDYPDVTLMTQPQPSVHHHHHHTKRRHNAHNSHNIERLLAATAISNHDNDTEVAPPTVCHTRCKSDSSVQQLPVELQGVHTMLQKSEQLMMLRSDTTTSLPSTTSVSMPTKRHSRASDTSSAYSGSDMTTQSLSVVGDDADIDLSCLRESSVDSDDDENLDATESLIVRDTVRECLEKDPAERTEDDIEVLLDFLQHLLAFANMTLATRRALCAVMVFAVVDKAGTIVMKDGEELDSWSVILNGHVEVTRPDGTIEHLHMGDSFGITPTMEKLYHSGVMRTKVDDCQFVCIAQSDYYNILHQGEENTRRHKEGDEVVLVTEHRVLDGGNRKGYIVIRGTVDRLINHLVEQHSAVDPTYVEDFLLTYRAFLKSPLLVAEKLLAWFSDPKLRDRVTRVVLLWVNNHFNDFEMQPEMTDFLEKFEQLLEKEHMGGQLRLLNIACAAKARVRTVVVTRATRQEILHFSVLGGLERGCGIFISKVEPGSKAQEAGLKRGDQILEVNNHNFEHISHHRALEVLRGTTHLSINVKSNLLAFKEMLVTPDNSPSHKRKREQIAKLQNDPRQRLSASDLDKVSIVPPFINNPGRDRGGVEKKERRFMSTGHKAKIRKALMRMNLLPRSGSSDSQLTNYDETSMSSSSSLSTQYYKRSISANSSPLHTPHLSASNPDLTSLGQYTDPGVSSQPDYPEHVLKVYRADQSYKYFLVHRETTAHEVVMLVLNEFGITDPSSNYSLCEVSAEQGGVIKQKRLPDQLANLPDRIGLSSRYYLKNNMTTDTLVPDDLASELLKESQVSLLQLNAAELAAQLTLRDFHYFHEIEPTEYIDDLFDLNSTPQLATFSKFVNQEMFWVVSEVCRETNVMKRVKIIKNFIRCARHCKECKNFNSMFAIVSGLGHGSVSRLRSTWDKVPTKYAKMFIDLQDLMDPSRNMSNYRNLVNSEMVQPPLIPFFPVVKKDLTFIHLGNDSKVDGLINFEKLRMIAKEVRHVCAMASVQYDAHNMFLSCNTSQNMFFGGMTTLRRKRRNSAAPNPKKMHEEAQMVRQVRAYLVKVNIIDDETKLNKMSQQCETASGGARKRDPSPSVSNGLDDRRYMHLGPKFGGARSGKSKQPNVITVQKTLLGAESPDAVRKLMSLSDKVRPHNSKQNPLPPTSHVPVLRANTVPVVGGRMAPVSPRQLRIPAVHLTTESSSVVTLGNIAFRKPHNSGSVCSNDSHQSQQSLHSPTTETNFQLGHYDTDSGHNSIVSSNYDSHSSSSIGSTSSPPIEKRPPAIMVAPNMVAVTTVTSSSASTTVSHCQVRSSSARSAAGTPPSSSHSQTQSYCDPHRPSTGSARPPLPPYHVIVQNNPAYSEYVQQHYPVVNEHPVDYPSDRPPLPDYHTATTMAAHRMPPSHQPPQHARSRSYDPSYFEPDMVDGSFRKPRKLPVFRRWPCSKPPPAQ</sequence>
<dbReference type="Gene3D" id="2.30.42.10">
    <property type="match status" value="1"/>
</dbReference>
<feature type="region of interest" description="Disordered" evidence="4">
    <location>
        <begin position="689"/>
        <end position="721"/>
    </location>
</feature>
<feature type="region of interest" description="Disordered" evidence="4">
    <location>
        <begin position="1319"/>
        <end position="1374"/>
    </location>
</feature>
<evidence type="ECO:0000259" key="8">
    <source>
        <dbReference type="PROSITE" id="PS50200"/>
    </source>
</evidence>
<dbReference type="InterPro" id="IPR000651">
    <property type="entry name" value="Ras-like_Gua-exchang_fac_N"/>
</dbReference>
<comment type="similarity">
    <text evidence="1">Belongs to the RAPGEF2 family.</text>
</comment>
<dbReference type="InterPro" id="IPR018490">
    <property type="entry name" value="cNMP-bd_dom_sf"/>
</dbReference>
<feature type="region of interest" description="Disordered" evidence="4">
    <location>
        <begin position="579"/>
        <end position="639"/>
    </location>
</feature>
<evidence type="ECO:0000259" key="6">
    <source>
        <dbReference type="PROSITE" id="PS50042"/>
    </source>
</evidence>
<dbReference type="PROSITE" id="PS50106">
    <property type="entry name" value="PDZ"/>
    <property type="match status" value="1"/>
</dbReference>
<feature type="region of interest" description="Disordered" evidence="4">
    <location>
        <begin position="1419"/>
        <end position="1452"/>
    </location>
</feature>
<dbReference type="SUPFAM" id="SSF48366">
    <property type="entry name" value="Ras GEF"/>
    <property type="match status" value="1"/>
</dbReference>
<feature type="compositionally biased region" description="Polar residues" evidence="4">
    <location>
        <begin position="657"/>
        <end position="670"/>
    </location>
</feature>
<dbReference type="InterPro" id="IPR029071">
    <property type="entry name" value="Ubiquitin-like_domsf"/>
</dbReference>
<dbReference type="CDD" id="cd00155">
    <property type="entry name" value="RasGEF"/>
    <property type="match status" value="1"/>
</dbReference>
<proteinExistence type="inferred from homology"/>
<dbReference type="Pfam" id="PF00618">
    <property type="entry name" value="RasGEF_N"/>
    <property type="match status" value="1"/>
</dbReference>
<dbReference type="InterPro" id="IPR014710">
    <property type="entry name" value="RmlC-like_jellyroll"/>
</dbReference>
<evidence type="ECO:0000256" key="2">
    <source>
        <dbReference type="ARBA" id="ARBA00022658"/>
    </source>
</evidence>
<dbReference type="GO" id="GO:0005085">
    <property type="term" value="F:guanyl-nucleotide exchange factor activity"/>
    <property type="evidence" value="ECO:0007669"/>
    <property type="project" value="UniProtKB-KW"/>
</dbReference>
<dbReference type="PANTHER" id="PTHR23113:SF249">
    <property type="entry name" value="RAP GUANINE NUCLEOTIDE EXCHANGE FACTOR 6"/>
    <property type="match status" value="1"/>
</dbReference>
<dbReference type="SMART" id="SM00147">
    <property type="entry name" value="RasGEF"/>
    <property type="match status" value="1"/>
</dbReference>
<dbReference type="InterPro" id="IPR023578">
    <property type="entry name" value="Ras_GEF_dom_sf"/>
</dbReference>
<feature type="domain" description="Ras-GEF" evidence="5">
    <location>
        <begin position="835"/>
        <end position="1066"/>
    </location>
</feature>
<feature type="domain" description="Cyclic nucleotide-binding" evidence="6">
    <location>
        <begin position="238"/>
        <end position="350"/>
    </location>
</feature>
<feature type="domain" description="N-terminal Ras-GEF" evidence="9">
    <location>
        <begin position="369"/>
        <end position="482"/>
    </location>
</feature>
<feature type="compositionally biased region" description="Low complexity" evidence="4">
    <location>
        <begin position="133"/>
        <end position="145"/>
    </location>
</feature>
<dbReference type="Gene3D" id="1.10.840.10">
    <property type="entry name" value="Ras guanine-nucleotide exchange factors catalytic domain"/>
    <property type="match status" value="1"/>
</dbReference>
<evidence type="ECO:0000256" key="4">
    <source>
        <dbReference type="SAM" id="MobiDB-lite"/>
    </source>
</evidence>
<organism evidence="10 11">
    <name type="scientific">Ridgeia piscesae</name>
    <name type="common">Tubeworm</name>
    <dbReference type="NCBI Taxonomy" id="27915"/>
    <lineage>
        <taxon>Eukaryota</taxon>
        <taxon>Metazoa</taxon>
        <taxon>Spiralia</taxon>
        <taxon>Lophotrochozoa</taxon>
        <taxon>Annelida</taxon>
        <taxon>Polychaeta</taxon>
        <taxon>Sedentaria</taxon>
        <taxon>Canalipalpata</taxon>
        <taxon>Sabellida</taxon>
        <taxon>Siboglinidae</taxon>
        <taxon>Ridgeia</taxon>
    </lineage>
</organism>
<dbReference type="SMART" id="SM00229">
    <property type="entry name" value="RasGEFN"/>
    <property type="match status" value="1"/>
</dbReference>
<comment type="caution">
    <text evidence="10">The sequence shown here is derived from an EMBL/GenBank/DDBJ whole genome shotgun (WGS) entry which is preliminary data.</text>
</comment>
<dbReference type="SUPFAM" id="SSF54236">
    <property type="entry name" value="Ubiquitin-like"/>
    <property type="match status" value="1"/>
</dbReference>
<dbReference type="PROSITE" id="PS50212">
    <property type="entry name" value="RASGEF_NTER"/>
    <property type="match status" value="1"/>
</dbReference>
<evidence type="ECO:0008006" key="12">
    <source>
        <dbReference type="Google" id="ProtNLM"/>
    </source>
</evidence>
<evidence type="ECO:0000259" key="7">
    <source>
        <dbReference type="PROSITE" id="PS50106"/>
    </source>
</evidence>
<feature type="compositionally biased region" description="Low complexity" evidence="4">
    <location>
        <begin position="1276"/>
        <end position="1295"/>
    </location>
</feature>
<dbReference type="Gene3D" id="1.20.870.10">
    <property type="entry name" value="Son of sevenless (SoS) protein Chain: S domain 1"/>
    <property type="match status" value="1"/>
</dbReference>
<evidence type="ECO:0000313" key="11">
    <source>
        <dbReference type="Proteomes" id="UP001209878"/>
    </source>
</evidence>
<feature type="compositionally biased region" description="Polar residues" evidence="4">
    <location>
        <begin position="1239"/>
        <end position="1264"/>
    </location>
</feature>
<dbReference type="GO" id="GO:0007265">
    <property type="term" value="P:Ras protein signal transduction"/>
    <property type="evidence" value="ECO:0007669"/>
    <property type="project" value="TreeGrafter"/>
</dbReference>
<dbReference type="PROSITE" id="PS50042">
    <property type="entry name" value="CNMP_BINDING_3"/>
    <property type="match status" value="1"/>
</dbReference>
<dbReference type="PROSITE" id="PS50200">
    <property type="entry name" value="RA"/>
    <property type="match status" value="1"/>
</dbReference>
<dbReference type="InterPro" id="IPR036964">
    <property type="entry name" value="RASGEF_cat_dom_sf"/>
</dbReference>
<keyword evidence="2 3" id="KW-0344">Guanine-nucleotide releasing factor</keyword>
<evidence type="ECO:0000259" key="9">
    <source>
        <dbReference type="PROSITE" id="PS50212"/>
    </source>
</evidence>
<feature type="region of interest" description="Disordered" evidence="4">
    <location>
        <begin position="133"/>
        <end position="167"/>
    </location>
</feature>
<accession>A0AAD9UI03</accession>
<evidence type="ECO:0000256" key="3">
    <source>
        <dbReference type="PROSITE-ProRule" id="PRU00168"/>
    </source>
</evidence>
<dbReference type="InterPro" id="IPR019804">
    <property type="entry name" value="Ras_G-nucl-exch_fac_CS"/>
</dbReference>
<dbReference type="Pfam" id="PF00788">
    <property type="entry name" value="RA"/>
    <property type="match status" value="1"/>
</dbReference>
<feature type="domain" description="Ras-associating" evidence="8">
    <location>
        <begin position="724"/>
        <end position="810"/>
    </location>
</feature>
<dbReference type="SMART" id="SM00228">
    <property type="entry name" value="PDZ"/>
    <property type="match status" value="1"/>
</dbReference>
<dbReference type="CDD" id="cd01785">
    <property type="entry name" value="RA_PDZ-GEF1"/>
    <property type="match status" value="1"/>
</dbReference>
<feature type="region of interest" description="Disordered" evidence="4">
    <location>
        <begin position="1098"/>
        <end position="1125"/>
    </location>
</feature>
<dbReference type="FunFam" id="2.60.120.10:FF:000088">
    <property type="entry name" value="Guanine nucleotide exchange factor"/>
    <property type="match status" value="1"/>
</dbReference>
<dbReference type="PROSITE" id="PS00720">
    <property type="entry name" value="RASGEF"/>
    <property type="match status" value="1"/>
</dbReference>
<dbReference type="InterPro" id="IPR001478">
    <property type="entry name" value="PDZ"/>
</dbReference>
<dbReference type="CDD" id="cd00038">
    <property type="entry name" value="CAP_ED"/>
    <property type="match status" value="1"/>
</dbReference>
<evidence type="ECO:0000313" key="10">
    <source>
        <dbReference type="EMBL" id="KAK2189942.1"/>
    </source>
</evidence>
<dbReference type="InterPro" id="IPR036034">
    <property type="entry name" value="PDZ_sf"/>
</dbReference>
<dbReference type="SUPFAM" id="SSF50156">
    <property type="entry name" value="PDZ domain-like"/>
    <property type="match status" value="1"/>
</dbReference>
<name>A0AAD9UI03_RIDPI</name>
<dbReference type="CDD" id="cd06224">
    <property type="entry name" value="REM"/>
    <property type="match status" value="1"/>
</dbReference>
<dbReference type="Pfam" id="PF00027">
    <property type="entry name" value="cNMP_binding"/>
    <property type="match status" value="1"/>
</dbReference>
<dbReference type="Pfam" id="PF00595">
    <property type="entry name" value="PDZ"/>
    <property type="match status" value="1"/>
</dbReference>
<dbReference type="InterPro" id="IPR001895">
    <property type="entry name" value="RASGEF_cat_dom"/>
</dbReference>
<dbReference type="PANTHER" id="PTHR23113">
    <property type="entry name" value="GUANINE NUCLEOTIDE EXCHANGE FACTOR"/>
    <property type="match status" value="1"/>
</dbReference>
<dbReference type="CDD" id="cd06755">
    <property type="entry name" value="PDZ_RapGEF2_RapGEF6-like"/>
    <property type="match status" value="1"/>
</dbReference>
<protein>
    <recommendedName>
        <fullName evidence="12">Rap guanine nucleotide exchange factor 2</fullName>
    </recommendedName>
</protein>
<dbReference type="SMART" id="SM00314">
    <property type="entry name" value="RA"/>
    <property type="match status" value="1"/>
</dbReference>
<dbReference type="SMART" id="SM00100">
    <property type="entry name" value="cNMP"/>
    <property type="match status" value="1"/>
</dbReference>
<feature type="region of interest" description="Disordered" evidence="4">
    <location>
        <begin position="651"/>
        <end position="675"/>
    </location>
</feature>
<dbReference type="PROSITE" id="PS50009">
    <property type="entry name" value="RASGEF_CAT"/>
    <property type="match status" value="1"/>
</dbReference>
<keyword evidence="11" id="KW-1185">Reference proteome</keyword>
<feature type="compositionally biased region" description="Polar residues" evidence="4">
    <location>
        <begin position="155"/>
        <end position="167"/>
    </location>
</feature>
<evidence type="ECO:0000259" key="5">
    <source>
        <dbReference type="PROSITE" id="PS50009"/>
    </source>
</evidence>
<reference evidence="10" key="1">
    <citation type="journal article" date="2023" name="Mol. Biol. Evol.">
        <title>Third-Generation Sequencing Reveals the Adaptive Role of the Epigenome in Three Deep-Sea Polychaetes.</title>
        <authorList>
            <person name="Perez M."/>
            <person name="Aroh O."/>
            <person name="Sun Y."/>
            <person name="Lan Y."/>
            <person name="Juniper S.K."/>
            <person name="Young C.R."/>
            <person name="Angers B."/>
            <person name="Qian P.Y."/>
        </authorList>
    </citation>
    <scope>NUCLEOTIDE SEQUENCE</scope>
    <source>
        <strain evidence="10">R07B-5</strain>
    </source>
</reference>
<dbReference type="Pfam" id="PF00617">
    <property type="entry name" value="RasGEF"/>
    <property type="match status" value="1"/>
</dbReference>
<feature type="compositionally biased region" description="Low complexity" evidence="4">
    <location>
        <begin position="1342"/>
        <end position="1353"/>
    </location>
</feature>
<feature type="compositionally biased region" description="Polar residues" evidence="4">
    <location>
        <begin position="1328"/>
        <end position="1337"/>
    </location>
</feature>
<dbReference type="Gene3D" id="3.10.20.90">
    <property type="entry name" value="Phosphatidylinositol 3-kinase Catalytic Subunit, Chain A, domain 1"/>
    <property type="match status" value="1"/>
</dbReference>
<dbReference type="InterPro" id="IPR008937">
    <property type="entry name" value="Ras-like_GEF"/>
</dbReference>
<feature type="domain" description="PDZ" evidence="7">
    <location>
        <begin position="487"/>
        <end position="558"/>
    </location>
</feature>
<dbReference type="EMBL" id="JAODUO010000093">
    <property type="protein sequence ID" value="KAK2189942.1"/>
    <property type="molecule type" value="Genomic_DNA"/>
</dbReference>
<dbReference type="FunFam" id="1.20.870.10:FF:000001">
    <property type="entry name" value="rap guanine nucleotide exchange factor 2 isoform X2"/>
    <property type="match status" value="1"/>
</dbReference>
<dbReference type="SUPFAM" id="SSF51206">
    <property type="entry name" value="cAMP-binding domain-like"/>
    <property type="match status" value="1"/>
</dbReference>
<dbReference type="GO" id="GO:0016324">
    <property type="term" value="C:apical plasma membrane"/>
    <property type="evidence" value="ECO:0007669"/>
    <property type="project" value="TreeGrafter"/>
</dbReference>
<dbReference type="Proteomes" id="UP001209878">
    <property type="component" value="Unassembled WGS sequence"/>
</dbReference>